<reference evidence="1 2" key="1">
    <citation type="journal article" date="2018" name="Nat. Ecol. Evol.">
        <title>Pezizomycetes genomes reveal the molecular basis of ectomycorrhizal truffle lifestyle.</title>
        <authorList>
            <person name="Murat C."/>
            <person name="Payen T."/>
            <person name="Noel B."/>
            <person name="Kuo A."/>
            <person name="Morin E."/>
            <person name="Chen J."/>
            <person name="Kohler A."/>
            <person name="Krizsan K."/>
            <person name="Balestrini R."/>
            <person name="Da Silva C."/>
            <person name="Montanini B."/>
            <person name="Hainaut M."/>
            <person name="Levati E."/>
            <person name="Barry K.W."/>
            <person name="Belfiori B."/>
            <person name="Cichocki N."/>
            <person name="Clum A."/>
            <person name="Dockter R.B."/>
            <person name="Fauchery L."/>
            <person name="Guy J."/>
            <person name="Iotti M."/>
            <person name="Le Tacon F."/>
            <person name="Lindquist E.A."/>
            <person name="Lipzen A."/>
            <person name="Malagnac F."/>
            <person name="Mello A."/>
            <person name="Molinier V."/>
            <person name="Miyauchi S."/>
            <person name="Poulain J."/>
            <person name="Riccioni C."/>
            <person name="Rubini A."/>
            <person name="Sitrit Y."/>
            <person name="Splivallo R."/>
            <person name="Traeger S."/>
            <person name="Wang M."/>
            <person name="Zifcakova L."/>
            <person name="Wipf D."/>
            <person name="Zambonelli A."/>
            <person name="Paolocci F."/>
            <person name="Nowrousian M."/>
            <person name="Ottonello S."/>
            <person name="Baldrian P."/>
            <person name="Spatafora J.W."/>
            <person name="Henrissat B."/>
            <person name="Nagy L.G."/>
            <person name="Aury J.M."/>
            <person name="Wincker P."/>
            <person name="Grigoriev I.V."/>
            <person name="Bonfante P."/>
            <person name="Martin F.M."/>
        </authorList>
    </citation>
    <scope>NUCLEOTIDE SEQUENCE [LARGE SCALE GENOMIC DNA]</scope>
    <source>
        <strain evidence="1 2">CCBAS932</strain>
    </source>
</reference>
<dbReference type="Proteomes" id="UP000277580">
    <property type="component" value="Unassembled WGS sequence"/>
</dbReference>
<accession>A0A3N4KGA7</accession>
<organism evidence="1 2">
    <name type="scientific">Morchella conica CCBAS932</name>
    <dbReference type="NCBI Taxonomy" id="1392247"/>
    <lineage>
        <taxon>Eukaryota</taxon>
        <taxon>Fungi</taxon>
        <taxon>Dikarya</taxon>
        <taxon>Ascomycota</taxon>
        <taxon>Pezizomycotina</taxon>
        <taxon>Pezizomycetes</taxon>
        <taxon>Pezizales</taxon>
        <taxon>Morchellaceae</taxon>
        <taxon>Morchella</taxon>
    </lineage>
</organism>
<proteinExistence type="predicted"/>
<dbReference type="EMBL" id="ML119184">
    <property type="protein sequence ID" value="RPB07391.1"/>
    <property type="molecule type" value="Genomic_DNA"/>
</dbReference>
<dbReference type="InParanoid" id="A0A3N4KGA7"/>
<evidence type="ECO:0000313" key="1">
    <source>
        <dbReference type="EMBL" id="RPB07391.1"/>
    </source>
</evidence>
<protein>
    <submittedName>
        <fullName evidence="1">Uncharacterized protein</fullName>
    </submittedName>
</protein>
<name>A0A3N4KGA7_9PEZI</name>
<dbReference type="AlphaFoldDB" id="A0A3N4KGA7"/>
<sequence>MNADRGSPEIRRSSTSSPVGLFMASFAASHDLEFSTPAHLIRGISQPFPSSETLGNYPQYPYRKNTNYLADGFAGSTYPGFNLQTRHFESSTPGSDIVTYATNNTRDGEGRMDRGPYFHDVARGMRPGDMDPVWKEKQEEVKARKKVISKSIISAPIGLVEKDERRVVSEVIIPKDSPSKGKVWSKVLKMMV</sequence>
<keyword evidence="2" id="KW-1185">Reference proteome</keyword>
<dbReference type="OrthoDB" id="10397617at2759"/>
<gene>
    <name evidence="1" type="ORF">P167DRAFT_540145</name>
</gene>
<evidence type="ECO:0000313" key="2">
    <source>
        <dbReference type="Proteomes" id="UP000277580"/>
    </source>
</evidence>